<dbReference type="RefSeq" id="WP_142110997.1">
    <property type="nucleotide sequence ID" value="NZ_BAAATB010000003.1"/>
</dbReference>
<dbReference type="GO" id="GO:0016020">
    <property type="term" value="C:membrane"/>
    <property type="evidence" value="ECO:0007669"/>
    <property type="project" value="UniProtKB-SubCell"/>
</dbReference>
<feature type="transmembrane region" description="Helical" evidence="5">
    <location>
        <begin position="325"/>
        <end position="346"/>
    </location>
</feature>
<evidence type="ECO:0000256" key="1">
    <source>
        <dbReference type="ARBA" id="ARBA00004141"/>
    </source>
</evidence>
<feature type="transmembrane region" description="Helical" evidence="5">
    <location>
        <begin position="152"/>
        <end position="174"/>
    </location>
</feature>
<protein>
    <submittedName>
        <fullName evidence="7">ABC-2 type transport system permease protein</fullName>
    </submittedName>
</protein>
<feature type="transmembrane region" description="Helical" evidence="5">
    <location>
        <begin position="210"/>
        <end position="229"/>
    </location>
</feature>
<accession>A0A542SLV9</accession>
<feature type="transmembrane region" description="Helical" evidence="5">
    <location>
        <begin position="241"/>
        <end position="263"/>
    </location>
</feature>
<keyword evidence="3 5" id="KW-1133">Transmembrane helix</keyword>
<evidence type="ECO:0000313" key="7">
    <source>
        <dbReference type="EMBL" id="TQK75611.1"/>
    </source>
</evidence>
<organism evidence="7 8">
    <name type="scientific">Rarobacter incanus</name>
    <dbReference type="NCBI Taxonomy" id="153494"/>
    <lineage>
        <taxon>Bacteria</taxon>
        <taxon>Bacillati</taxon>
        <taxon>Actinomycetota</taxon>
        <taxon>Actinomycetes</taxon>
        <taxon>Micrococcales</taxon>
        <taxon>Rarobacteraceae</taxon>
        <taxon>Rarobacter</taxon>
    </lineage>
</organism>
<sequence length="372" mass="38798">MTNLAPQPLSDIQATRLVAAREIRAQLRSKAFIIGTAVMLVLVIAGVVAGSVLAGKTSDPIKVGVVAATQGVTTGNPLLNPVVFSDEGSARTAILAGDVKAAILPATSTGSDPLGYYVLGDDATPEDVVSALSVQPRVELLSPPHYNEGLRYLVAFGFGLIFMIAALTFGSMIAQNTVVEKQTRTVELLISAISARSLLAGKILGNTVLALGQTTLIVGTAALGLAVTGQGEILRLVTLPMAWFIVFFIAGFVQLAALYAGAASLVSRIEDTGSVLSPVMWLAMIPYFVVVFFLGNPTVLTVASYVPFAAPVAMPVQLFTGQATWWQALISLAIVSVAAWATMLVAAKVYRSTVLSVGARVKLRTALRGAAE</sequence>
<evidence type="ECO:0000256" key="4">
    <source>
        <dbReference type="ARBA" id="ARBA00023136"/>
    </source>
</evidence>
<evidence type="ECO:0000313" key="8">
    <source>
        <dbReference type="Proteomes" id="UP000316181"/>
    </source>
</evidence>
<comment type="caution">
    <text evidence="7">The sequence shown here is derived from an EMBL/GenBank/DDBJ whole genome shotgun (WGS) entry which is preliminary data.</text>
</comment>
<keyword evidence="4 5" id="KW-0472">Membrane</keyword>
<dbReference type="GO" id="GO:0140359">
    <property type="term" value="F:ABC-type transporter activity"/>
    <property type="evidence" value="ECO:0007669"/>
    <property type="project" value="InterPro"/>
</dbReference>
<feature type="transmembrane region" description="Helical" evidence="5">
    <location>
        <begin position="31"/>
        <end position="54"/>
    </location>
</feature>
<feature type="domain" description="ABC-2 type transporter transmembrane" evidence="6">
    <location>
        <begin position="30"/>
        <end position="347"/>
    </location>
</feature>
<evidence type="ECO:0000259" key="6">
    <source>
        <dbReference type="Pfam" id="PF12698"/>
    </source>
</evidence>
<name>A0A542SLV9_9MICO</name>
<dbReference type="Proteomes" id="UP000316181">
    <property type="component" value="Unassembled WGS sequence"/>
</dbReference>
<dbReference type="Pfam" id="PF12698">
    <property type="entry name" value="ABC2_membrane_3"/>
    <property type="match status" value="1"/>
</dbReference>
<dbReference type="OrthoDB" id="3268959at2"/>
<proteinExistence type="predicted"/>
<gene>
    <name evidence="7" type="ORF">FB389_0241</name>
</gene>
<evidence type="ECO:0000256" key="3">
    <source>
        <dbReference type="ARBA" id="ARBA00022989"/>
    </source>
</evidence>
<keyword evidence="8" id="KW-1185">Reference proteome</keyword>
<dbReference type="AlphaFoldDB" id="A0A542SLV9"/>
<dbReference type="PANTHER" id="PTHR43471">
    <property type="entry name" value="ABC TRANSPORTER PERMEASE"/>
    <property type="match status" value="1"/>
</dbReference>
<evidence type="ECO:0000256" key="2">
    <source>
        <dbReference type="ARBA" id="ARBA00022692"/>
    </source>
</evidence>
<dbReference type="PANTHER" id="PTHR43471:SF3">
    <property type="entry name" value="ABC TRANSPORTER PERMEASE PROTEIN NATB"/>
    <property type="match status" value="1"/>
</dbReference>
<evidence type="ECO:0000256" key="5">
    <source>
        <dbReference type="SAM" id="Phobius"/>
    </source>
</evidence>
<comment type="subcellular location">
    <subcellularLocation>
        <location evidence="1">Membrane</location>
        <topology evidence="1">Multi-pass membrane protein</topology>
    </subcellularLocation>
</comment>
<dbReference type="InterPro" id="IPR013525">
    <property type="entry name" value="ABC2_TM"/>
</dbReference>
<reference evidence="7 8" key="1">
    <citation type="submission" date="2019-06" db="EMBL/GenBank/DDBJ databases">
        <title>Sequencing the genomes of 1000 actinobacteria strains.</title>
        <authorList>
            <person name="Klenk H.-P."/>
        </authorList>
    </citation>
    <scope>NUCLEOTIDE SEQUENCE [LARGE SCALE GENOMIC DNA]</scope>
    <source>
        <strain evidence="7 8">DSM 10596</strain>
    </source>
</reference>
<dbReference type="EMBL" id="VFNV01000001">
    <property type="protein sequence ID" value="TQK75611.1"/>
    <property type="molecule type" value="Genomic_DNA"/>
</dbReference>
<keyword evidence="2 5" id="KW-0812">Transmembrane</keyword>